<proteinExistence type="predicted"/>
<name>A0ACC2S5P9_9FUNG</name>
<evidence type="ECO:0000313" key="2">
    <source>
        <dbReference type="Proteomes" id="UP001165960"/>
    </source>
</evidence>
<keyword evidence="2" id="KW-1185">Reference proteome</keyword>
<accession>A0ACC2S5P9</accession>
<protein>
    <submittedName>
        <fullName evidence="1">Uncharacterized protein</fullName>
    </submittedName>
</protein>
<organism evidence="1 2">
    <name type="scientific">Entomophthora muscae</name>
    <dbReference type="NCBI Taxonomy" id="34485"/>
    <lineage>
        <taxon>Eukaryota</taxon>
        <taxon>Fungi</taxon>
        <taxon>Fungi incertae sedis</taxon>
        <taxon>Zoopagomycota</taxon>
        <taxon>Entomophthoromycotina</taxon>
        <taxon>Entomophthoromycetes</taxon>
        <taxon>Entomophthorales</taxon>
        <taxon>Entomophthoraceae</taxon>
        <taxon>Entomophthora</taxon>
    </lineage>
</organism>
<evidence type="ECO:0000313" key="1">
    <source>
        <dbReference type="EMBL" id="KAJ9057645.1"/>
    </source>
</evidence>
<reference evidence="1" key="1">
    <citation type="submission" date="2022-04" db="EMBL/GenBank/DDBJ databases">
        <title>Genome of the entomopathogenic fungus Entomophthora muscae.</title>
        <authorList>
            <person name="Elya C."/>
            <person name="Lovett B.R."/>
            <person name="Lee E."/>
            <person name="Macias A.M."/>
            <person name="Hajek A.E."/>
            <person name="De Bivort B.L."/>
            <person name="Kasson M.T."/>
            <person name="De Fine Licht H.H."/>
            <person name="Stajich J.E."/>
        </authorList>
    </citation>
    <scope>NUCLEOTIDE SEQUENCE</scope>
    <source>
        <strain evidence="1">Berkeley</strain>
    </source>
</reference>
<dbReference type="EMBL" id="QTSX02005776">
    <property type="protein sequence ID" value="KAJ9057645.1"/>
    <property type="molecule type" value="Genomic_DNA"/>
</dbReference>
<dbReference type="Proteomes" id="UP001165960">
    <property type="component" value="Unassembled WGS sequence"/>
</dbReference>
<gene>
    <name evidence="1" type="ORF">DSO57_1020518</name>
</gene>
<sequence length="228" mass="25265">MRRNPQLPVYMYLPSIHLLPSHLKTQAPGCVSAFNTALTLKLADPKVHPPANPRLDSTDPDASPLLCYPDSQEIEKDQLHRVLAVNALTQSQRVRKKPLIAPEAQNTVALSYAEQLTLSYTKVIHESDSAKRMSQLLKSVHVSASLETLKGIGPTLSTVLESFFSNYKDMDVYIAIFLGTDAGDKKYYTYINMLLHKVKVRAIIDSGAPGNIVSSRLVKKLKLVPDLD</sequence>
<comment type="caution">
    <text evidence="1">The sequence shown here is derived from an EMBL/GenBank/DDBJ whole genome shotgun (WGS) entry which is preliminary data.</text>
</comment>